<sequence>MYALCSVVGLSVHSLLKGRIKGSEEGKKTRAREIAPGHGKHGTDPSSTGRSFCSPPSTRHGNSIRRNSSASEPALACLQVRSDDTWPKCTCGHGAQWHCAAQNQHTQGLRTYQLPMIETQNYLLGLLWFPKYQQWCFY</sequence>
<proteinExistence type="predicted"/>
<keyword evidence="3" id="KW-1185">Reference proteome</keyword>
<dbReference type="AlphaFoldDB" id="A0A9D3XKJ0"/>
<reference evidence="2" key="1">
    <citation type="submission" date="2021-09" db="EMBL/GenBank/DDBJ databases">
        <title>The genome of Mauremys mutica provides insights into the evolution of semi-aquatic lifestyle.</title>
        <authorList>
            <person name="Gong S."/>
            <person name="Gao Y."/>
        </authorList>
    </citation>
    <scope>NUCLEOTIDE SEQUENCE</scope>
    <source>
        <strain evidence="2">MM-2020</strain>
        <tissue evidence="2">Muscle</tissue>
    </source>
</reference>
<evidence type="ECO:0000313" key="2">
    <source>
        <dbReference type="EMBL" id="KAH1181496.1"/>
    </source>
</evidence>
<accession>A0A9D3XKJ0</accession>
<feature type="compositionally biased region" description="Basic and acidic residues" evidence="1">
    <location>
        <begin position="21"/>
        <end position="35"/>
    </location>
</feature>
<gene>
    <name evidence="2" type="ORF">KIL84_005222</name>
</gene>
<feature type="region of interest" description="Disordered" evidence="1">
    <location>
        <begin position="21"/>
        <end position="69"/>
    </location>
</feature>
<dbReference type="EMBL" id="JAHDVG010000468">
    <property type="protein sequence ID" value="KAH1181496.1"/>
    <property type="molecule type" value="Genomic_DNA"/>
</dbReference>
<feature type="compositionally biased region" description="Polar residues" evidence="1">
    <location>
        <begin position="44"/>
        <end position="69"/>
    </location>
</feature>
<organism evidence="2 3">
    <name type="scientific">Mauremys mutica</name>
    <name type="common">yellowpond turtle</name>
    <dbReference type="NCBI Taxonomy" id="74926"/>
    <lineage>
        <taxon>Eukaryota</taxon>
        <taxon>Metazoa</taxon>
        <taxon>Chordata</taxon>
        <taxon>Craniata</taxon>
        <taxon>Vertebrata</taxon>
        <taxon>Euteleostomi</taxon>
        <taxon>Archelosauria</taxon>
        <taxon>Testudinata</taxon>
        <taxon>Testudines</taxon>
        <taxon>Cryptodira</taxon>
        <taxon>Durocryptodira</taxon>
        <taxon>Testudinoidea</taxon>
        <taxon>Geoemydidae</taxon>
        <taxon>Geoemydinae</taxon>
        <taxon>Mauremys</taxon>
    </lineage>
</organism>
<dbReference type="Proteomes" id="UP000827986">
    <property type="component" value="Unassembled WGS sequence"/>
</dbReference>
<name>A0A9D3XKJ0_9SAUR</name>
<comment type="caution">
    <text evidence="2">The sequence shown here is derived from an EMBL/GenBank/DDBJ whole genome shotgun (WGS) entry which is preliminary data.</text>
</comment>
<protein>
    <submittedName>
        <fullName evidence="2">Uncharacterized protein</fullName>
    </submittedName>
</protein>
<evidence type="ECO:0000256" key="1">
    <source>
        <dbReference type="SAM" id="MobiDB-lite"/>
    </source>
</evidence>
<evidence type="ECO:0000313" key="3">
    <source>
        <dbReference type="Proteomes" id="UP000827986"/>
    </source>
</evidence>